<accession>A0A3S4T457</accession>
<sequence length="320" mass="36736">MDNQELLLKAIRQKLEKSVSLIEEIAERLSISYDAAHRRVSQKSKFSIEETITLCRHYSISMDALFSDGKKVIVEKTAEIRSMADMEAYFRHSAENISSFLNVPDAKMYYSAKDIPLFHTIGGTLLSKFKLYVWLNLLSGTQNQDTFENFTINNALLEHSTKLKAVYENVEVNEVWNDTTINSSLQQIYYFFQSGLLSLTNAQLLCADLKTILQTAEDRCSKEGSRFHLYYNELLILNNNVLLSAPQKQSLFVPYTMLGYFITNDAATCGNALDFFKHQVKNSKSLNQSGTRDRKLFFNKAHQKIDFYIQKINSELDLGF</sequence>
<protein>
    <submittedName>
        <fullName evidence="1">XRE family transcriptional regulator</fullName>
    </submittedName>
</protein>
<reference evidence="1 2" key="1">
    <citation type="submission" date="2019-01" db="EMBL/GenBank/DDBJ databases">
        <title>Flavobacterium sp. nov.,isolated from freshwater.</title>
        <authorList>
            <person name="Zhang R."/>
            <person name="Du Z.-J."/>
        </authorList>
    </citation>
    <scope>NUCLEOTIDE SEQUENCE [LARGE SCALE GENOMIC DNA]</scope>
    <source>
        <strain evidence="1 2">1E403</strain>
    </source>
</reference>
<comment type="caution">
    <text evidence="1">The sequence shown here is derived from an EMBL/GenBank/DDBJ whole genome shotgun (WGS) entry which is preliminary data.</text>
</comment>
<dbReference type="OrthoDB" id="1098026at2"/>
<dbReference type="EMBL" id="SBII01000001">
    <property type="protein sequence ID" value="RWX03761.1"/>
    <property type="molecule type" value="Genomic_DNA"/>
</dbReference>
<proteinExistence type="predicted"/>
<dbReference type="Proteomes" id="UP000287527">
    <property type="component" value="Unassembled WGS sequence"/>
</dbReference>
<organism evidence="1 2">
    <name type="scientific">Flavobacterium cerinum</name>
    <dbReference type="NCBI Taxonomy" id="2502784"/>
    <lineage>
        <taxon>Bacteria</taxon>
        <taxon>Pseudomonadati</taxon>
        <taxon>Bacteroidota</taxon>
        <taxon>Flavobacteriia</taxon>
        <taxon>Flavobacteriales</taxon>
        <taxon>Flavobacteriaceae</taxon>
        <taxon>Flavobacterium</taxon>
    </lineage>
</organism>
<evidence type="ECO:0000313" key="1">
    <source>
        <dbReference type="EMBL" id="RWX03761.1"/>
    </source>
</evidence>
<gene>
    <name evidence="1" type="ORF">EPI11_02180</name>
</gene>
<keyword evidence="2" id="KW-1185">Reference proteome</keyword>
<dbReference type="AlphaFoldDB" id="A0A3S4T457"/>
<evidence type="ECO:0000313" key="2">
    <source>
        <dbReference type="Proteomes" id="UP000287527"/>
    </source>
</evidence>
<name>A0A3S4T457_9FLAO</name>